<evidence type="ECO:0000313" key="4">
    <source>
        <dbReference type="EMBL" id="AZL68218.1"/>
    </source>
</evidence>
<dbReference type="PIRSF" id="PIRSF018266">
    <property type="entry name" value="FecR"/>
    <property type="match status" value="1"/>
</dbReference>
<reference evidence="4 5" key="1">
    <citation type="submission" date="2018-12" db="EMBL/GenBank/DDBJ databases">
        <authorList>
            <person name="Li S."/>
            <person name="Yang R."/>
            <person name="Chen G."/>
            <person name="Zou L."/>
            <person name="Zhang C."/>
            <person name="Chen Y."/>
            <person name="Liu Z."/>
            <person name="Li Y."/>
            <person name="Yan Y."/>
            <person name="Huang M."/>
            <person name="Chen T."/>
        </authorList>
    </citation>
    <scope>NUCLEOTIDE SEQUENCE [LARGE SCALE GENOMIC DNA]</scope>
    <source>
        <strain evidence="4 5">1257</strain>
    </source>
</reference>
<dbReference type="Pfam" id="PF04773">
    <property type="entry name" value="FecR"/>
    <property type="match status" value="1"/>
</dbReference>
<keyword evidence="1" id="KW-0812">Transmembrane</keyword>
<dbReference type="Gene3D" id="2.60.120.1440">
    <property type="match status" value="1"/>
</dbReference>
<dbReference type="EMBL" id="CP034338">
    <property type="protein sequence ID" value="AZL68218.1"/>
    <property type="molecule type" value="Genomic_DNA"/>
</dbReference>
<evidence type="ECO:0000259" key="2">
    <source>
        <dbReference type="Pfam" id="PF04773"/>
    </source>
</evidence>
<proteinExistence type="predicted"/>
<evidence type="ECO:0000259" key="3">
    <source>
        <dbReference type="Pfam" id="PF16220"/>
    </source>
</evidence>
<gene>
    <name evidence="4" type="ORF">EJA05_10950</name>
</gene>
<dbReference type="OrthoDB" id="6999526at2"/>
<dbReference type="PANTHER" id="PTHR30273">
    <property type="entry name" value="PERIPLASMIC SIGNAL SENSOR AND SIGMA FACTOR ACTIVATOR FECR-RELATED"/>
    <property type="match status" value="1"/>
</dbReference>
<keyword evidence="1" id="KW-0472">Membrane</keyword>
<feature type="domain" description="FecR N-terminal" evidence="3">
    <location>
        <begin position="17"/>
        <end position="56"/>
    </location>
</feature>
<dbReference type="InterPro" id="IPR006860">
    <property type="entry name" value="FecR"/>
</dbReference>
<dbReference type="InterPro" id="IPR012373">
    <property type="entry name" value="Ferrdict_sens_TM"/>
</dbReference>
<dbReference type="Pfam" id="PF16220">
    <property type="entry name" value="DUF4880"/>
    <property type="match status" value="1"/>
</dbReference>
<protein>
    <submittedName>
        <fullName evidence="4">DUF4880 domain-containing protein</fullName>
    </submittedName>
</protein>
<keyword evidence="1" id="KW-1133">Transmembrane helix</keyword>
<organism evidence="4 5">
    <name type="scientific">Pseudomonas entomophila</name>
    <dbReference type="NCBI Taxonomy" id="312306"/>
    <lineage>
        <taxon>Bacteria</taxon>
        <taxon>Pseudomonadati</taxon>
        <taxon>Pseudomonadota</taxon>
        <taxon>Gammaproteobacteria</taxon>
        <taxon>Pseudomonadales</taxon>
        <taxon>Pseudomonadaceae</taxon>
        <taxon>Pseudomonas</taxon>
    </lineage>
</organism>
<dbReference type="PANTHER" id="PTHR30273:SF2">
    <property type="entry name" value="PROTEIN FECR"/>
    <property type="match status" value="1"/>
</dbReference>
<evidence type="ECO:0000256" key="1">
    <source>
        <dbReference type="SAM" id="Phobius"/>
    </source>
</evidence>
<name>A0A3S8UIS7_9PSED</name>
<evidence type="ECO:0000313" key="5">
    <source>
        <dbReference type="Proteomes" id="UP000268230"/>
    </source>
</evidence>
<dbReference type="AlphaFoldDB" id="A0A3S8UIS7"/>
<dbReference type="Proteomes" id="UP000268230">
    <property type="component" value="Chromosome"/>
</dbReference>
<sequence>MRPQQADAQRLDPAVVEQAMLWMVRLQSGASSEAERLACQHWRQASAAHELAWQRLDGLGQGLRNGTHGVPAARSLLQARSRVSRRALLGGLAGAGVLLASGYGVQQRSVLPTLLSDYGTATGERRSWRLATGLTVQLDTGSALDGDQVAGQQVLTLNRGRVLVETGQGAGISVRAGQARILPGVGARLVVQQQVAATLVQVLDGRVLVEDGQGVRAGLEGGWQQLFAATGAGSVTPLPVGAAAWTQGQLVAERMALGSVLADLDRYRKGVLRCDPRVAGLQVSGTFSLDQPEASLDLLAEVLPVRVQRVLGYWATVVPA</sequence>
<feature type="domain" description="FecR protein" evidence="2">
    <location>
        <begin position="117"/>
        <end position="207"/>
    </location>
</feature>
<dbReference type="KEGG" id="pory:EJA05_10950"/>
<feature type="transmembrane region" description="Helical" evidence="1">
    <location>
        <begin position="87"/>
        <end position="105"/>
    </location>
</feature>
<accession>A0A3S8UIS7</accession>
<dbReference type="InterPro" id="IPR032623">
    <property type="entry name" value="FecR_N"/>
</dbReference>
<dbReference type="GO" id="GO:0016989">
    <property type="term" value="F:sigma factor antagonist activity"/>
    <property type="evidence" value="ECO:0007669"/>
    <property type="project" value="TreeGrafter"/>
</dbReference>